<evidence type="ECO:0000256" key="1">
    <source>
        <dbReference type="ARBA" id="ARBA00001232"/>
    </source>
</evidence>
<comment type="pathway">
    <text evidence="10">Lipid metabolism; phospholipid metabolism.</text>
</comment>
<evidence type="ECO:0000256" key="7">
    <source>
        <dbReference type="ARBA" id="ARBA00023264"/>
    </source>
</evidence>
<keyword evidence="11" id="KW-0012">Acyltransferase</keyword>
<evidence type="ECO:0000256" key="3">
    <source>
        <dbReference type="ARBA" id="ARBA00022516"/>
    </source>
</evidence>
<evidence type="ECO:0000256" key="8">
    <source>
        <dbReference type="ARBA" id="ARBA00024069"/>
    </source>
</evidence>
<evidence type="ECO:0000256" key="4">
    <source>
        <dbReference type="ARBA" id="ARBA00022679"/>
    </source>
</evidence>
<keyword evidence="4 10" id="KW-0808">Transferase</keyword>
<keyword evidence="7 10" id="KW-1208">Phospholipid metabolism</keyword>
<dbReference type="GO" id="GO:0016746">
    <property type="term" value="F:acyltransferase activity"/>
    <property type="evidence" value="ECO:0007669"/>
    <property type="project" value="UniProtKB-KW"/>
</dbReference>
<evidence type="ECO:0000256" key="2">
    <source>
        <dbReference type="ARBA" id="ARBA00022490"/>
    </source>
</evidence>
<evidence type="ECO:0000313" key="11">
    <source>
        <dbReference type="EMBL" id="MDX8150456.1"/>
    </source>
</evidence>
<comment type="caution">
    <text evidence="11">The sequence shown here is derived from an EMBL/GenBank/DDBJ whole genome shotgun (WGS) entry which is preliminary data.</text>
</comment>
<dbReference type="RefSeq" id="WP_319952604.1">
    <property type="nucleotide sequence ID" value="NZ_JAXAVX010000001.1"/>
</dbReference>
<organism evidence="11 12">
    <name type="scientific">Patulibacter brassicae</name>
    <dbReference type="NCBI Taxonomy" id="1705717"/>
    <lineage>
        <taxon>Bacteria</taxon>
        <taxon>Bacillati</taxon>
        <taxon>Actinomycetota</taxon>
        <taxon>Thermoleophilia</taxon>
        <taxon>Solirubrobacterales</taxon>
        <taxon>Patulibacteraceae</taxon>
        <taxon>Patulibacter</taxon>
    </lineage>
</organism>
<dbReference type="EMBL" id="JAXAVX010000001">
    <property type="protein sequence ID" value="MDX8150456.1"/>
    <property type="molecule type" value="Genomic_DNA"/>
</dbReference>
<gene>
    <name evidence="10" type="primary">plsX</name>
    <name evidence="11" type="ORF">SK069_02530</name>
</gene>
<keyword evidence="5 10" id="KW-0443">Lipid metabolism</keyword>
<name>A0ABU4VF61_9ACTN</name>
<protein>
    <recommendedName>
        <fullName evidence="8 10">Phosphate acyltransferase</fullName>
        <ecNumber evidence="8 10">2.3.1.274</ecNumber>
    </recommendedName>
    <alternativeName>
        <fullName evidence="10">Acyl-ACP phosphotransacylase</fullName>
    </alternativeName>
    <alternativeName>
        <fullName evidence="10">Acyl-[acyl-carrier-protein]--phosphate acyltransferase</fullName>
    </alternativeName>
    <alternativeName>
        <fullName evidence="10">Phosphate-acyl-ACP acyltransferase</fullName>
    </alternativeName>
</protein>
<dbReference type="PIRSF" id="PIRSF002465">
    <property type="entry name" value="Phsphlp_syn_PlsX"/>
    <property type="match status" value="1"/>
</dbReference>
<keyword evidence="12" id="KW-1185">Reference proteome</keyword>
<evidence type="ECO:0000256" key="9">
    <source>
        <dbReference type="ARBA" id="ARBA00046608"/>
    </source>
</evidence>
<accession>A0ABU4VF61</accession>
<dbReference type="PANTHER" id="PTHR30100">
    <property type="entry name" value="FATTY ACID/PHOSPHOLIPID SYNTHESIS PROTEIN PLSX"/>
    <property type="match status" value="1"/>
</dbReference>
<evidence type="ECO:0000313" key="12">
    <source>
        <dbReference type="Proteomes" id="UP001277761"/>
    </source>
</evidence>
<dbReference type="HAMAP" id="MF_00019">
    <property type="entry name" value="PlsX"/>
    <property type="match status" value="1"/>
</dbReference>
<dbReference type="Proteomes" id="UP001277761">
    <property type="component" value="Unassembled WGS sequence"/>
</dbReference>
<keyword evidence="3 10" id="KW-0444">Lipid biosynthesis</keyword>
<dbReference type="InterPro" id="IPR003664">
    <property type="entry name" value="FA_synthesis"/>
</dbReference>
<comment type="subunit">
    <text evidence="9 10">Homodimer. Probably interacts with PlsY.</text>
</comment>
<comment type="function">
    <text evidence="10">Catalyzes the reversible formation of acyl-phosphate (acyl-PO(4)) from acyl-[acyl-carrier-protein] (acyl-ACP). This enzyme utilizes acyl-ACP as fatty acyl donor, but not acyl-CoA.</text>
</comment>
<dbReference type="InterPro" id="IPR012281">
    <property type="entry name" value="Phospholipid_synth_PlsX-like"/>
</dbReference>
<sequence>MTVTVAVDTTGADLGPAEVAEGALIAARQGVASRLYGPAAILSEVVGDAAGVTVVDAPVSIAKEPDPAAAVRAHPDASIVQVARAVGAGEAHAFVVAGATGPALAAGLLHVRRAKGIHRPALALPLPVPGRTPVTLVDVGANVESRPEHLVQFAFMGAALARTVLGIERPRVGLLSNGEEPTKGTPDVVEVHGLLRERLADNDRVAFVGNIEGTTVTTGAADVVVTDGFTGNVALKLIEGVSQTVIGGVRSAATSSPMAMLGGLLLRPALARFKSEIDPEGPGGAYLLGLRSLGVVPHGRFSRNGFAEAIVRAARGVEGGVTGLVHDDLQAAGALRRPPAPVAATAPSTGAASATAASSVEPII</sequence>
<evidence type="ECO:0000256" key="10">
    <source>
        <dbReference type="HAMAP-Rule" id="MF_00019"/>
    </source>
</evidence>
<dbReference type="SUPFAM" id="SSF53659">
    <property type="entry name" value="Isocitrate/Isopropylmalate dehydrogenase-like"/>
    <property type="match status" value="1"/>
</dbReference>
<proteinExistence type="inferred from homology"/>
<evidence type="ECO:0000256" key="5">
    <source>
        <dbReference type="ARBA" id="ARBA00023098"/>
    </source>
</evidence>
<dbReference type="EC" id="2.3.1.274" evidence="8 10"/>
<evidence type="ECO:0000256" key="6">
    <source>
        <dbReference type="ARBA" id="ARBA00023209"/>
    </source>
</evidence>
<reference evidence="11 12" key="1">
    <citation type="submission" date="2023-11" db="EMBL/GenBank/DDBJ databases">
        <authorList>
            <person name="Xu M."/>
            <person name="Jiang T."/>
        </authorList>
    </citation>
    <scope>NUCLEOTIDE SEQUENCE [LARGE SCALE GENOMIC DNA]</scope>
    <source>
        <strain evidence="11 12">SD</strain>
    </source>
</reference>
<comment type="catalytic activity">
    <reaction evidence="1 10">
        <text>a fatty acyl-[ACP] + phosphate = an acyl phosphate + holo-[ACP]</text>
        <dbReference type="Rhea" id="RHEA:42292"/>
        <dbReference type="Rhea" id="RHEA-COMP:9685"/>
        <dbReference type="Rhea" id="RHEA-COMP:14125"/>
        <dbReference type="ChEBI" id="CHEBI:43474"/>
        <dbReference type="ChEBI" id="CHEBI:59918"/>
        <dbReference type="ChEBI" id="CHEBI:64479"/>
        <dbReference type="ChEBI" id="CHEBI:138651"/>
        <dbReference type="EC" id="2.3.1.274"/>
    </reaction>
</comment>
<dbReference type="PANTHER" id="PTHR30100:SF1">
    <property type="entry name" value="PHOSPHATE ACYLTRANSFERASE"/>
    <property type="match status" value="1"/>
</dbReference>
<dbReference type="Pfam" id="PF02504">
    <property type="entry name" value="FA_synthesis"/>
    <property type="match status" value="1"/>
</dbReference>
<dbReference type="Gene3D" id="3.40.718.10">
    <property type="entry name" value="Isopropylmalate Dehydrogenase"/>
    <property type="match status" value="1"/>
</dbReference>
<keyword evidence="6 10" id="KW-0594">Phospholipid biosynthesis</keyword>
<comment type="subcellular location">
    <subcellularLocation>
        <location evidence="10">Cytoplasm</location>
    </subcellularLocation>
    <text evidence="10">Associated with the membrane possibly through PlsY.</text>
</comment>
<comment type="similarity">
    <text evidence="10">Belongs to the PlsX family.</text>
</comment>
<keyword evidence="2 10" id="KW-0963">Cytoplasm</keyword>